<evidence type="ECO:0000256" key="5">
    <source>
        <dbReference type="ARBA" id="ARBA00022723"/>
    </source>
</evidence>
<evidence type="ECO:0000256" key="10">
    <source>
        <dbReference type="PROSITE-ProRule" id="PRU01379"/>
    </source>
</evidence>
<dbReference type="InterPro" id="IPR000834">
    <property type="entry name" value="Peptidase_M14"/>
</dbReference>
<dbReference type="PANTHER" id="PTHR11705:SF91">
    <property type="entry name" value="FI01817P-RELATED"/>
    <property type="match status" value="1"/>
</dbReference>
<comment type="cofactor">
    <cofactor evidence="1">
        <name>Zn(2+)</name>
        <dbReference type="ChEBI" id="CHEBI:29105"/>
    </cofactor>
</comment>
<name>A3FK55_ONCFA</name>
<dbReference type="GO" id="GO:0008270">
    <property type="term" value="F:zinc ion binding"/>
    <property type="evidence" value="ECO:0007669"/>
    <property type="project" value="InterPro"/>
</dbReference>
<dbReference type="SUPFAM" id="SSF53187">
    <property type="entry name" value="Zn-dependent exopeptidases"/>
    <property type="match status" value="1"/>
</dbReference>
<keyword evidence="9" id="KW-0482">Metalloprotease</keyword>
<protein>
    <submittedName>
        <fullName evidence="12">Carboxypeptidase B</fullName>
    </submittedName>
</protein>
<reference evidence="12" key="1">
    <citation type="submission" date="2007-01" db="EMBL/GenBank/DDBJ databases">
        <title>An insight into the sialotranscriptome of the seed-feeding bug, Oncopeltus fasciatus.</title>
        <authorList>
            <person name="Francischetti I.M.B."/>
            <person name="Lopes A.H."/>
            <person name="Dias F.A."/>
            <person name="Ribeiro J.M.C."/>
        </authorList>
    </citation>
    <scope>NUCLEOTIDE SEQUENCE</scope>
    <source>
        <tissue evidence="12">Salivary gland</tissue>
    </source>
</reference>
<keyword evidence="4" id="KW-0645">Protease</keyword>
<dbReference type="GO" id="GO:0005615">
    <property type="term" value="C:extracellular space"/>
    <property type="evidence" value="ECO:0007669"/>
    <property type="project" value="TreeGrafter"/>
</dbReference>
<evidence type="ECO:0000256" key="2">
    <source>
        <dbReference type="ARBA" id="ARBA00005988"/>
    </source>
</evidence>
<comment type="similarity">
    <text evidence="2 10">Belongs to the peptidase M14 family.</text>
</comment>
<evidence type="ECO:0000256" key="6">
    <source>
        <dbReference type="ARBA" id="ARBA00022729"/>
    </source>
</evidence>
<keyword evidence="8" id="KW-0862">Zinc</keyword>
<dbReference type="GO" id="GO:0006508">
    <property type="term" value="P:proteolysis"/>
    <property type="evidence" value="ECO:0007669"/>
    <property type="project" value="UniProtKB-KW"/>
</dbReference>
<dbReference type="GO" id="GO:0004181">
    <property type="term" value="F:metallocarboxypeptidase activity"/>
    <property type="evidence" value="ECO:0007669"/>
    <property type="project" value="InterPro"/>
</dbReference>
<feature type="domain" description="Peptidase M14" evidence="11">
    <location>
        <begin position="1"/>
        <end position="151"/>
    </location>
</feature>
<accession>A3FK55</accession>
<evidence type="ECO:0000256" key="3">
    <source>
        <dbReference type="ARBA" id="ARBA00022645"/>
    </source>
</evidence>
<keyword evidence="6" id="KW-0732">Signal</keyword>
<sequence>SRNPCSEIYVGPKAASEPETQAVTSFLKSLRNRLVAYLTFHNYSQMILIPYAHAAGQKAENFAELESVGRRAAAAMRAAGGERYDVGNTVDLLSAGAGGSEDWAKAVLKTRFAYCIELRDTGDYGFLLPAKYIEPTGREAFEAIKVIASAAAKSK</sequence>
<keyword evidence="7" id="KW-0378">Hydrolase</keyword>
<keyword evidence="5" id="KW-0479">Metal-binding</keyword>
<dbReference type="SMART" id="SM00631">
    <property type="entry name" value="Zn_pept"/>
    <property type="match status" value="1"/>
</dbReference>
<proteinExistence type="evidence at transcript level"/>
<organism evidence="12">
    <name type="scientific">Oncopeltus fasciatus</name>
    <name type="common">Large milkweed bug</name>
    <dbReference type="NCBI Taxonomy" id="7536"/>
    <lineage>
        <taxon>Eukaryota</taxon>
        <taxon>Metazoa</taxon>
        <taxon>Ecdysozoa</taxon>
        <taxon>Arthropoda</taxon>
        <taxon>Hexapoda</taxon>
        <taxon>Insecta</taxon>
        <taxon>Pterygota</taxon>
        <taxon>Neoptera</taxon>
        <taxon>Paraneoptera</taxon>
        <taxon>Hemiptera</taxon>
        <taxon>Heteroptera</taxon>
        <taxon>Panheteroptera</taxon>
        <taxon>Pentatomomorpha</taxon>
        <taxon>Lygaeoidea</taxon>
        <taxon>Lygaeidae</taxon>
        <taxon>Lygaeinae</taxon>
        <taxon>Oncopeltus</taxon>
    </lineage>
</organism>
<feature type="non-terminal residue" evidence="12">
    <location>
        <position position="1"/>
    </location>
</feature>
<evidence type="ECO:0000256" key="7">
    <source>
        <dbReference type="ARBA" id="ARBA00022801"/>
    </source>
</evidence>
<evidence type="ECO:0000259" key="11">
    <source>
        <dbReference type="PROSITE" id="PS52035"/>
    </source>
</evidence>
<dbReference type="Gene3D" id="3.40.630.10">
    <property type="entry name" value="Zn peptidases"/>
    <property type="match status" value="1"/>
</dbReference>
<evidence type="ECO:0000256" key="4">
    <source>
        <dbReference type="ARBA" id="ARBA00022670"/>
    </source>
</evidence>
<evidence type="ECO:0000256" key="8">
    <source>
        <dbReference type="ARBA" id="ARBA00022833"/>
    </source>
</evidence>
<dbReference type="PROSITE" id="PS52035">
    <property type="entry name" value="PEPTIDASE_M14"/>
    <property type="match status" value="1"/>
</dbReference>
<evidence type="ECO:0000313" key="12">
    <source>
        <dbReference type="EMBL" id="ABN54494.1"/>
    </source>
</evidence>
<dbReference type="FunFam" id="3.40.630.10:FF:000084">
    <property type="entry name" value="Carboxypeptidase B2"/>
    <property type="match status" value="1"/>
</dbReference>
<dbReference type="Pfam" id="PF00246">
    <property type="entry name" value="Peptidase_M14"/>
    <property type="match status" value="1"/>
</dbReference>
<keyword evidence="3 12" id="KW-0121">Carboxypeptidase</keyword>
<feature type="active site" description="Proton donor/acceptor" evidence="10">
    <location>
        <position position="117"/>
    </location>
</feature>
<evidence type="ECO:0000256" key="1">
    <source>
        <dbReference type="ARBA" id="ARBA00001947"/>
    </source>
</evidence>
<dbReference type="PANTHER" id="PTHR11705">
    <property type="entry name" value="PROTEASE FAMILY M14 CARBOXYPEPTIDASE A,B"/>
    <property type="match status" value="1"/>
</dbReference>
<dbReference type="EMBL" id="EF382763">
    <property type="protein sequence ID" value="ABN54494.1"/>
    <property type="molecule type" value="mRNA"/>
</dbReference>
<evidence type="ECO:0000256" key="9">
    <source>
        <dbReference type="ARBA" id="ARBA00023049"/>
    </source>
</evidence>
<dbReference type="AlphaFoldDB" id="A3FK55"/>